<keyword evidence="9 21" id="KW-0808">Transferase</keyword>
<reference evidence="25" key="2">
    <citation type="submission" date="2025-09" db="UniProtKB">
        <authorList>
            <consortium name="Ensembl"/>
        </authorList>
    </citation>
    <scope>IDENTIFICATION</scope>
</reference>
<dbReference type="InterPro" id="IPR033701">
    <property type="entry name" value="POLO_box_1"/>
</dbReference>
<protein>
    <recommendedName>
        <fullName evidence="21">Serine/threonine-protein kinase PLK</fullName>
        <ecNumber evidence="21">2.7.11.21</ecNumber>
    </recommendedName>
    <alternativeName>
        <fullName evidence="21">Polo-like kinase</fullName>
    </alternativeName>
</protein>
<comment type="catalytic activity">
    <reaction evidence="19">
        <text>L-seryl-[protein] + ATP = O-phospho-L-seryl-[protein] + ADP + H(+)</text>
        <dbReference type="Rhea" id="RHEA:17989"/>
        <dbReference type="Rhea" id="RHEA-COMP:9863"/>
        <dbReference type="Rhea" id="RHEA-COMP:11604"/>
        <dbReference type="ChEBI" id="CHEBI:15378"/>
        <dbReference type="ChEBI" id="CHEBI:29999"/>
        <dbReference type="ChEBI" id="CHEBI:30616"/>
        <dbReference type="ChEBI" id="CHEBI:83421"/>
        <dbReference type="ChEBI" id="CHEBI:456216"/>
        <dbReference type="EC" id="2.7.11.21"/>
    </reaction>
</comment>
<dbReference type="FunFam" id="3.30.1120.30:FF:000003">
    <property type="entry name" value="Serine/threonine-protein kinase PLK"/>
    <property type="match status" value="1"/>
</dbReference>
<dbReference type="GO" id="GO:0000776">
    <property type="term" value="C:kinetochore"/>
    <property type="evidence" value="ECO:0007669"/>
    <property type="project" value="TreeGrafter"/>
</dbReference>
<evidence type="ECO:0000256" key="9">
    <source>
        <dbReference type="ARBA" id="ARBA00022679"/>
    </source>
</evidence>
<keyword evidence="14 20" id="KW-0067">ATP-binding</keyword>
<evidence type="ECO:0000256" key="3">
    <source>
        <dbReference type="ARBA" id="ARBA00004214"/>
    </source>
</evidence>
<feature type="region of interest" description="Disordered" evidence="22">
    <location>
        <begin position="1"/>
        <end position="36"/>
    </location>
</feature>
<keyword evidence="16" id="KW-0539">Nucleus</keyword>
<keyword evidence="26" id="KW-1185">Reference proteome</keyword>
<proteinExistence type="inferred from homology"/>
<dbReference type="FunFam" id="3.30.200.20:FF:000284">
    <property type="entry name" value="Serine/threonine-protein kinase PLK"/>
    <property type="match status" value="1"/>
</dbReference>
<dbReference type="InterPro" id="IPR000719">
    <property type="entry name" value="Prot_kinase_dom"/>
</dbReference>
<evidence type="ECO:0000256" key="15">
    <source>
        <dbReference type="ARBA" id="ARBA00023212"/>
    </source>
</evidence>
<dbReference type="SUPFAM" id="SSF56112">
    <property type="entry name" value="Protein kinase-like (PK-like)"/>
    <property type="match status" value="1"/>
</dbReference>
<keyword evidence="15" id="KW-0206">Cytoskeleton</keyword>
<evidence type="ECO:0000256" key="19">
    <source>
        <dbReference type="ARBA" id="ARBA00048347"/>
    </source>
</evidence>
<dbReference type="InterPro" id="IPR017441">
    <property type="entry name" value="Protein_kinase_ATP_BS"/>
</dbReference>
<comment type="subcellular location">
    <subcellularLocation>
        <location evidence="4">Cytoplasm</location>
        <location evidence="4">Cytoskeleton</location>
        <location evidence="4">Microtubule organizing center</location>
        <location evidence="4">Centrosome</location>
    </subcellularLocation>
    <subcellularLocation>
        <location evidence="2">Cytoplasm</location>
        <location evidence="2">Cytoskeleton</location>
        <location evidence="2">Spindle</location>
    </subcellularLocation>
    <subcellularLocation>
        <location evidence="3">Midbody</location>
    </subcellularLocation>
    <subcellularLocation>
        <location evidence="1">Nucleus</location>
    </subcellularLocation>
</comment>
<evidence type="ECO:0000259" key="23">
    <source>
        <dbReference type="PROSITE" id="PS50011"/>
    </source>
</evidence>
<keyword evidence="5" id="KW-0963">Cytoplasm</keyword>
<dbReference type="GO" id="GO:0007052">
    <property type="term" value="P:mitotic spindle organization"/>
    <property type="evidence" value="ECO:0007669"/>
    <property type="project" value="TreeGrafter"/>
</dbReference>
<evidence type="ECO:0000313" key="25">
    <source>
        <dbReference type="Ensembl" id="ENSCABP00000022391.1"/>
    </source>
</evidence>
<evidence type="ECO:0000256" key="14">
    <source>
        <dbReference type="ARBA" id="ARBA00022840"/>
    </source>
</evidence>
<dbReference type="OMA" id="IQIHKSM"/>
<dbReference type="FunFam" id="1.10.510.10:FF:000727">
    <property type="entry name" value="Serine/threonine-protein kinase PLK"/>
    <property type="match status" value="1"/>
</dbReference>
<dbReference type="PROSITE" id="PS00108">
    <property type="entry name" value="PROTEIN_KINASE_ST"/>
    <property type="match status" value="1"/>
</dbReference>
<dbReference type="PROSITE" id="PS50011">
    <property type="entry name" value="PROTEIN_KINASE_DOM"/>
    <property type="match status" value="1"/>
</dbReference>
<evidence type="ECO:0000256" key="18">
    <source>
        <dbReference type="ARBA" id="ARBA00047802"/>
    </source>
</evidence>
<comment type="catalytic activity">
    <reaction evidence="18 21">
        <text>L-threonyl-[protein] + ATP = O-phospho-L-threonyl-[protein] + ADP + H(+)</text>
        <dbReference type="Rhea" id="RHEA:46608"/>
        <dbReference type="Rhea" id="RHEA-COMP:11060"/>
        <dbReference type="Rhea" id="RHEA-COMP:11605"/>
        <dbReference type="ChEBI" id="CHEBI:15378"/>
        <dbReference type="ChEBI" id="CHEBI:30013"/>
        <dbReference type="ChEBI" id="CHEBI:30616"/>
        <dbReference type="ChEBI" id="CHEBI:61977"/>
        <dbReference type="ChEBI" id="CHEBI:456216"/>
        <dbReference type="EC" id="2.7.11.21"/>
    </reaction>
</comment>
<dbReference type="GeneTree" id="ENSGT00940000166918"/>
<evidence type="ECO:0000256" key="6">
    <source>
        <dbReference type="ARBA" id="ARBA00022527"/>
    </source>
</evidence>
<dbReference type="PANTHER" id="PTHR24345:SF93">
    <property type="entry name" value="SERINE_THREONINE-PROTEIN KINASE PLK1"/>
    <property type="match status" value="1"/>
</dbReference>
<dbReference type="Gene3D" id="3.30.1120.30">
    <property type="entry name" value="POLO box domain"/>
    <property type="match status" value="2"/>
</dbReference>
<dbReference type="PROSITE" id="PS50078">
    <property type="entry name" value="POLO_BOX"/>
    <property type="match status" value="2"/>
</dbReference>
<evidence type="ECO:0000256" key="20">
    <source>
        <dbReference type="PROSITE-ProRule" id="PRU10141"/>
    </source>
</evidence>
<dbReference type="Pfam" id="PF00069">
    <property type="entry name" value="Pkinase"/>
    <property type="match status" value="1"/>
</dbReference>
<dbReference type="InterPro" id="IPR033702">
    <property type="entry name" value="PLK1_cat"/>
</dbReference>
<dbReference type="InterPro" id="IPR008271">
    <property type="entry name" value="Ser/Thr_kinase_AS"/>
</dbReference>
<dbReference type="GO" id="GO:0005737">
    <property type="term" value="C:cytoplasm"/>
    <property type="evidence" value="ECO:0007669"/>
    <property type="project" value="TreeGrafter"/>
</dbReference>
<dbReference type="InterPro" id="IPR036947">
    <property type="entry name" value="POLO_box_dom_sf"/>
</dbReference>
<dbReference type="Gene3D" id="3.30.200.20">
    <property type="entry name" value="Phosphorylase Kinase, domain 1"/>
    <property type="match status" value="1"/>
</dbReference>
<reference evidence="25" key="1">
    <citation type="submission" date="2025-08" db="UniProtKB">
        <authorList>
            <consortium name="Ensembl"/>
        </authorList>
    </citation>
    <scope>IDENTIFICATION</scope>
</reference>
<comment type="similarity">
    <text evidence="21">Belongs to the protein kinase superfamily. Ser/Thr protein kinase family. CDC5/Polo subfamily.</text>
</comment>
<evidence type="ECO:0000256" key="11">
    <source>
        <dbReference type="ARBA" id="ARBA00022741"/>
    </source>
</evidence>
<accession>A0A8C0HEN0</accession>
<evidence type="ECO:0000256" key="17">
    <source>
        <dbReference type="ARBA" id="ARBA00023306"/>
    </source>
</evidence>
<dbReference type="AlphaFoldDB" id="A0A8C0HEN0"/>
<dbReference type="GO" id="GO:0005813">
    <property type="term" value="C:centrosome"/>
    <property type="evidence" value="ECO:0007669"/>
    <property type="project" value="UniProtKB-SubCell"/>
</dbReference>
<dbReference type="PANTHER" id="PTHR24345">
    <property type="entry name" value="SERINE/THREONINE-PROTEIN KINASE PLK"/>
    <property type="match status" value="1"/>
</dbReference>
<dbReference type="InterPro" id="IPR033695">
    <property type="entry name" value="POLO_box_2"/>
</dbReference>
<evidence type="ECO:0000256" key="1">
    <source>
        <dbReference type="ARBA" id="ARBA00004123"/>
    </source>
</evidence>
<evidence type="ECO:0000256" key="2">
    <source>
        <dbReference type="ARBA" id="ARBA00004186"/>
    </source>
</evidence>
<dbReference type="GO" id="GO:0030496">
    <property type="term" value="C:midbody"/>
    <property type="evidence" value="ECO:0007669"/>
    <property type="project" value="UniProtKB-SubCell"/>
</dbReference>
<evidence type="ECO:0000256" key="7">
    <source>
        <dbReference type="ARBA" id="ARBA00022553"/>
    </source>
</evidence>
<evidence type="ECO:0000256" key="5">
    <source>
        <dbReference type="ARBA" id="ARBA00022490"/>
    </source>
</evidence>
<dbReference type="Gene3D" id="1.10.510.10">
    <property type="entry name" value="Transferase(Phosphotransferase) domain 1"/>
    <property type="match status" value="1"/>
</dbReference>
<dbReference type="CDD" id="cd14187">
    <property type="entry name" value="STKc_PLK1"/>
    <property type="match status" value="1"/>
</dbReference>
<keyword evidence="12" id="KW-0498">Mitosis</keyword>
<keyword evidence="8" id="KW-0132">Cell division</keyword>
<feature type="compositionally biased region" description="Low complexity" evidence="22">
    <location>
        <begin position="9"/>
        <end position="29"/>
    </location>
</feature>
<evidence type="ECO:0000256" key="10">
    <source>
        <dbReference type="ARBA" id="ARBA00022737"/>
    </source>
</evidence>
<keyword evidence="10" id="KW-0677">Repeat</keyword>
<dbReference type="GO" id="GO:0005634">
    <property type="term" value="C:nucleus"/>
    <property type="evidence" value="ECO:0007669"/>
    <property type="project" value="UniProtKB-SubCell"/>
</dbReference>
<name>A0A8C0HEN0_CHEAB</name>
<dbReference type="GO" id="GO:0000922">
    <property type="term" value="C:spindle pole"/>
    <property type="evidence" value="ECO:0007669"/>
    <property type="project" value="TreeGrafter"/>
</dbReference>
<keyword evidence="17" id="KW-0131">Cell cycle</keyword>
<dbReference type="SUPFAM" id="SSF82615">
    <property type="entry name" value="Polo-box domain"/>
    <property type="match status" value="2"/>
</dbReference>
<dbReference type="CDD" id="cd13117">
    <property type="entry name" value="POLO_box_2"/>
    <property type="match status" value="1"/>
</dbReference>
<keyword evidence="13 21" id="KW-0418">Kinase</keyword>
<feature type="binding site" evidence="20">
    <location>
        <position position="83"/>
    </location>
    <ligand>
        <name>ATP</name>
        <dbReference type="ChEBI" id="CHEBI:30616"/>
    </ligand>
</feature>
<evidence type="ECO:0000256" key="13">
    <source>
        <dbReference type="ARBA" id="ARBA00022777"/>
    </source>
</evidence>
<evidence type="ECO:0000256" key="4">
    <source>
        <dbReference type="ARBA" id="ARBA00004300"/>
    </source>
</evidence>
<dbReference type="InterPro" id="IPR000959">
    <property type="entry name" value="POLO_box_dom"/>
</dbReference>
<dbReference type="CDD" id="cd13118">
    <property type="entry name" value="POLO_box_1"/>
    <property type="match status" value="1"/>
</dbReference>
<dbReference type="GO" id="GO:0004674">
    <property type="term" value="F:protein serine/threonine kinase activity"/>
    <property type="evidence" value="ECO:0007669"/>
    <property type="project" value="UniProtKB-KW"/>
</dbReference>
<evidence type="ECO:0000313" key="26">
    <source>
        <dbReference type="Proteomes" id="UP000694404"/>
    </source>
</evidence>
<feature type="domain" description="POLO box" evidence="24">
    <location>
        <begin position="512"/>
        <end position="594"/>
    </location>
</feature>
<dbReference type="PROSITE" id="PS00107">
    <property type="entry name" value="PROTEIN_KINASE_ATP"/>
    <property type="match status" value="1"/>
</dbReference>
<dbReference type="SMART" id="SM00220">
    <property type="entry name" value="S_TKc"/>
    <property type="match status" value="1"/>
</dbReference>
<evidence type="ECO:0000256" key="8">
    <source>
        <dbReference type="ARBA" id="ARBA00022618"/>
    </source>
</evidence>
<dbReference type="GO" id="GO:0051301">
    <property type="term" value="P:cell division"/>
    <property type="evidence" value="ECO:0007669"/>
    <property type="project" value="UniProtKB-KW"/>
</dbReference>
<dbReference type="InterPro" id="IPR011009">
    <property type="entry name" value="Kinase-like_dom_sf"/>
</dbReference>
<keyword evidence="6 21" id="KW-0723">Serine/threonine-protein kinase</keyword>
<dbReference type="Proteomes" id="UP000694404">
    <property type="component" value="Unplaced"/>
</dbReference>
<evidence type="ECO:0000259" key="24">
    <source>
        <dbReference type="PROSITE" id="PS50078"/>
    </source>
</evidence>
<dbReference type="GO" id="GO:0005524">
    <property type="term" value="F:ATP binding"/>
    <property type="evidence" value="ECO:0007669"/>
    <property type="project" value="UniProtKB-UniRule"/>
</dbReference>
<dbReference type="EC" id="2.7.11.21" evidence="21"/>
<evidence type="ECO:0000256" key="12">
    <source>
        <dbReference type="ARBA" id="ARBA00022776"/>
    </source>
</evidence>
<feature type="domain" description="Protein kinase" evidence="23">
    <location>
        <begin position="54"/>
        <end position="306"/>
    </location>
</feature>
<evidence type="ECO:0000256" key="21">
    <source>
        <dbReference type="RuleBase" id="RU361162"/>
    </source>
</evidence>
<evidence type="ECO:0000256" key="16">
    <source>
        <dbReference type="ARBA" id="ARBA00023242"/>
    </source>
</evidence>
<keyword evidence="11 20" id="KW-0547">Nucleotide-binding</keyword>
<dbReference type="Pfam" id="PF00659">
    <property type="entry name" value="POLO_box"/>
    <property type="match status" value="2"/>
</dbReference>
<evidence type="ECO:0000256" key="22">
    <source>
        <dbReference type="SAM" id="MobiDB-lite"/>
    </source>
</evidence>
<feature type="domain" description="POLO box" evidence="24">
    <location>
        <begin position="412"/>
        <end position="490"/>
    </location>
</feature>
<keyword evidence="7" id="KW-0597">Phosphoprotein</keyword>
<dbReference type="Ensembl" id="ENSCABT00000024527.1">
    <property type="protein sequence ID" value="ENSCABP00000022391.1"/>
    <property type="gene ID" value="ENSCABG00000016478.1"/>
</dbReference>
<organism evidence="25 26">
    <name type="scientific">Chelonoidis abingdonii</name>
    <name type="common">Abingdon island giant tortoise</name>
    <name type="synonym">Testudo abingdonii</name>
    <dbReference type="NCBI Taxonomy" id="106734"/>
    <lineage>
        <taxon>Eukaryota</taxon>
        <taxon>Metazoa</taxon>
        <taxon>Chordata</taxon>
        <taxon>Craniata</taxon>
        <taxon>Vertebrata</taxon>
        <taxon>Euteleostomi</taxon>
        <taxon>Archelosauria</taxon>
        <taxon>Testudinata</taxon>
        <taxon>Testudines</taxon>
        <taxon>Cryptodira</taxon>
        <taxon>Durocryptodira</taxon>
        <taxon>Testudinoidea</taxon>
        <taxon>Testudinidae</taxon>
        <taxon>Chelonoidis</taxon>
    </lineage>
</organism>
<sequence length="606" mass="68106">GTQRGRPLPGAAEPGQPARAAQPGPAAAGAGAGAGAGAKEIPKVLADPRTRRSYMRGRFLGKGGFAKCYEITELESQAVFAGKIVPKSLLAKPHQKEKMSMEISIHRSLAHRHVVGFQGFFEDSDFVFVVLELCRRRSLLELHKRRKALTEPEARYYLRQTILGCQYLHCNQVIHRDLKLGNLFLNDDMEVKIGDFGLATKVEYDGERKKTLCGTPNYIAPEVLGKKGHSFEVDIWSIGCIMYTLLVGKPPFETSCLKETYIRIKKNEYNIPKHINPVAANLIQKMLRSDPATRPTIDELLNDEFFTSGYIPTRLPTTCLTIPPRFSIAPSGFDPSGRKPLTALNKGLDSPALDKAHEKEDEAALRELGEPVDCHLADMLQQLSVANAAKPSERAVVRQEEAEDPACIPIFWVSKWVDYSDKYGLGYQLCDNSVGVLFNDSTRLIMYNDGDSLQYIEQNNTESYFTVRSYPSTLTKKITLLKYFRNYMSEHLLKAGANITPREGDELARLPYLRTWFRTRSAIILHLSKGTVQINFFQDHTKIILCPLMAAVTYIDEKRDFRTYKLSLIEEHGCCKELASRLRYARTMVEKLLSSKSGSARMKPSA</sequence>